<keyword evidence="3" id="KW-1185">Reference proteome</keyword>
<proteinExistence type="predicted"/>
<sequence>MKPVQKLEADRQRHANAIEAALSKTSLLKEQLQGQDGPLLTRQQRDEYVHHLLAHHADPYNSTALANATAAAATTFPGASSPSLQGAAQNSDWPPLQAGQGDGELREGSEGAGAGAEQVQQQDQLHGQHQHQAFGIVPPTQTLVERVRLKQLQAKLAQERSHKARHEDLAAQSVKLRKEEEFIRSREASKARTNIQVALREDDRLATLPSKQLLQELMRAGRMSSVNMLASEHLQQRRSGIDTIAPRRTLGQSTIGMPPGGTEIEEDEDEDEGEDDESYDDDDDDDAEASFGEPDRRAQGLIGGLDGGRDPAGNRMQGPLHGFPSGVDDPNYPDNLQNARRQRTQRQAQQRAQQEAEQLRRNLQSNPEQLPIHQASTIGALLQQYREERSSPINERQVQLGTLLEALKGAMPDQERALHVLRMKHEIGAIRLHWAAHRPPSHNVRESRGVTAKQQALKAMCRTMAYELVDEALSVAVMRPSKADVQRELATWKAKHTSAQAVP</sequence>
<evidence type="ECO:0000313" key="3">
    <source>
        <dbReference type="Proteomes" id="UP000815325"/>
    </source>
</evidence>
<feature type="compositionally biased region" description="Low complexity" evidence="1">
    <location>
        <begin position="335"/>
        <end position="354"/>
    </location>
</feature>
<dbReference type="Proteomes" id="UP000815325">
    <property type="component" value="Unassembled WGS sequence"/>
</dbReference>
<feature type="compositionally biased region" description="Low complexity" evidence="1">
    <location>
        <begin position="115"/>
        <end position="131"/>
    </location>
</feature>
<reference evidence="2" key="1">
    <citation type="submission" date="2017-08" db="EMBL/GenBank/DDBJ databases">
        <authorList>
            <person name="Polle J.E."/>
            <person name="Barry K."/>
            <person name="Cushman J."/>
            <person name="Schmutz J."/>
            <person name="Tran D."/>
            <person name="Hathwaick L.T."/>
            <person name="Yim W.C."/>
            <person name="Jenkins J."/>
            <person name="Mckie-Krisberg Z.M."/>
            <person name="Prochnik S."/>
            <person name="Lindquist E."/>
            <person name="Dockter R.B."/>
            <person name="Adam C."/>
            <person name="Molina H."/>
            <person name="Bunkerborg J."/>
            <person name="Jin E."/>
            <person name="Buchheim M."/>
            <person name="Magnuson J."/>
        </authorList>
    </citation>
    <scope>NUCLEOTIDE SEQUENCE</scope>
    <source>
        <strain evidence="2">CCAP 19/18</strain>
    </source>
</reference>
<protein>
    <submittedName>
        <fullName evidence="2">Uncharacterized protein</fullName>
    </submittedName>
</protein>
<name>A0ABQ7GMZ2_DUNSA</name>
<evidence type="ECO:0000313" key="2">
    <source>
        <dbReference type="EMBL" id="KAF5835942.1"/>
    </source>
</evidence>
<comment type="caution">
    <text evidence="2">The sequence shown here is derived from an EMBL/GenBank/DDBJ whole genome shotgun (WGS) entry which is preliminary data.</text>
</comment>
<dbReference type="EMBL" id="MU069682">
    <property type="protein sequence ID" value="KAF5835942.1"/>
    <property type="molecule type" value="Genomic_DNA"/>
</dbReference>
<feature type="compositionally biased region" description="Polar residues" evidence="1">
    <location>
        <begin position="77"/>
        <end position="92"/>
    </location>
</feature>
<gene>
    <name evidence="2" type="ORF">DUNSADRAFT_6653</name>
</gene>
<organism evidence="2 3">
    <name type="scientific">Dunaliella salina</name>
    <name type="common">Green alga</name>
    <name type="synonym">Protococcus salinus</name>
    <dbReference type="NCBI Taxonomy" id="3046"/>
    <lineage>
        <taxon>Eukaryota</taxon>
        <taxon>Viridiplantae</taxon>
        <taxon>Chlorophyta</taxon>
        <taxon>core chlorophytes</taxon>
        <taxon>Chlorophyceae</taxon>
        <taxon>CS clade</taxon>
        <taxon>Chlamydomonadales</taxon>
        <taxon>Dunaliellaceae</taxon>
        <taxon>Dunaliella</taxon>
    </lineage>
</organism>
<feature type="region of interest" description="Disordered" evidence="1">
    <location>
        <begin position="237"/>
        <end position="354"/>
    </location>
</feature>
<accession>A0ABQ7GMZ2</accession>
<evidence type="ECO:0000256" key="1">
    <source>
        <dbReference type="SAM" id="MobiDB-lite"/>
    </source>
</evidence>
<feature type="region of interest" description="Disordered" evidence="1">
    <location>
        <begin position="75"/>
        <end position="131"/>
    </location>
</feature>
<feature type="compositionally biased region" description="Acidic residues" evidence="1">
    <location>
        <begin position="263"/>
        <end position="288"/>
    </location>
</feature>